<dbReference type="AlphaFoldDB" id="A0AAV4NVP5"/>
<protein>
    <submittedName>
        <fullName evidence="1">Uncharacterized protein</fullName>
    </submittedName>
</protein>
<organism evidence="1 2">
    <name type="scientific">Caerostris extrusa</name>
    <name type="common">Bark spider</name>
    <name type="synonym">Caerostris bankana</name>
    <dbReference type="NCBI Taxonomy" id="172846"/>
    <lineage>
        <taxon>Eukaryota</taxon>
        <taxon>Metazoa</taxon>
        <taxon>Ecdysozoa</taxon>
        <taxon>Arthropoda</taxon>
        <taxon>Chelicerata</taxon>
        <taxon>Arachnida</taxon>
        <taxon>Araneae</taxon>
        <taxon>Araneomorphae</taxon>
        <taxon>Entelegynae</taxon>
        <taxon>Araneoidea</taxon>
        <taxon>Araneidae</taxon>
        <taxon>Caerostris</taxon>
    </lineage>
</organism>
<gene>
    <name evidence="1" type="ORF">CEXT_130481</name>
</gene>
<keyword evidence="2" id="KW-1185">Reference proteome</keyword>
<evidence type="ECO:0000313" key="1">
    <source>
        <dbReference type="EMBL" id="GIX87656.1"/>
    </source>
</evidence>
<sequence>MSSLVKFEAIRPVFILWWYLLPLGSRKKVPAPSLIEFVRGSIGVCYCKSGVCYYLVRSYLWYEGLLFENVGVFFFKQGCNSFKPNLVSLGDFLGKRVY</sequence>
<dbReference type="EMBL" id="BPLR01003702">
    <property type="protein sequence ID" value="GIX87656.1"/>
    <property type="molecule type" value="Genomic_DNA"/>
</dbReference>
<accession>A0AAV4NVP5</accession>
<comment type="caution">
    <text evidence="1">The sequence shown here is derived from an EMBL/GenBank/DDBJ whole genome shotgun (WGS) entry which is preliminary data.</text>
</comment>
<name>A0AAV4NVP5_CAEEX</name>
<reference evidence="1 2" key="1">
    <citation type="submission" date="2021-06" db="EMBL/GenBank/DDBJ databases">
        <title>Caerostris extrusa draft genome.</title>
        <authorList>
            <person name="Kono N."/>
            <person name="Arakawa K."/>
        </authorList>
    </citation>
    <scope>NUCLEOTIDE SEQUENCE [LARGE SCALE GENOMIC DNA]</scope>
</reference>
<dbReference type="Proteomes" id="UP001054945">
    <property type="component" value="Unassembled WGS sequence"/>
</dbReference>
<evidence type="ECO:0000313" key="2">
    <source>
        <dbReference type="Proteomes" id="UP001054945"/>
    </source>
</evidence>
<proteinExistence type="predicted"/>